<dbReference type="EMBL" id="QGNW01000143">
    <property type="protein sequence ID" value="RVW91585.1"/>
    <property type="molecule type" value="Genomic_DNA"/>
</dbReference>
<evidence type="ECO:0000313" key="4">
    <source>
        <dbReference type="Proteomes" id="UP000288805"/>
    </source>
</evidence>
<feature type="domain" description="DUF4219" evidence="1">
    <location>
        <begin position="13"/>
        <end position="39"/>
    </location>
</feature>
<organism evidence="3 4">
    <name type="scientific">Vitis vinifera</name>
    <name type="common">Grape</name>
    <dbReference type="NCBI Taxonomy" id="29760"/>
    <lineage>
        <taxon>Eukaryota</taxon>
        <taxon>Viridiplantae</taxon>
        <taxon>Streptophyta</taxon>
        <taxon>Embryophyta</taxon>
        <taxon>Tracheophyta</taxon>
        <taxon>Spermatophyta</taxon>
        <taxon>Magnoliopsida</taxon>
        <taxon>eudicotyledons</taxon>
        <taxon>Gunneridae</taxon>
        <taxon>Pentapetalae</taxon>
        <taxon>rosids</taxon>
        <taxon>Vitales</taxon>
        <taxon>Vitaceae</taxon>
        <taxon>Viteae</taxon>
        <taxon>Vitis</taxon>
    </lineage>
</organism>
<dbReference type="PANTHER" id="PTHR35317:SF11">
    <property type="entry name" value="CCHC-TYPE DOMAIN-CONTAINING PROTEIN"/>
    <property type="match status" value="1"/>
</dbReference>
<evidence type="ECO:0000313" key="3">
    <source>
        <dbReference type="EMBL" id="RVW91585.1"/>
    </source>
</evidence>
<evidence type="ECO:0000259" key="2">
    <source>
        <dbReference type="Pfam" id="PF13976"/>
    </source>
</evidence>
<dbReference type="InterPro" id="IPR025314">
    <property type="entry name" value="DUF4219"/>
</dbReference>
<dbReference type="PANTHER" id="PTHR35317">
    <property type="entry name" value="OS04G0629600 PROTEIN"/>
    <property type="match status" value="1"/>
</dbReference>
<dbReference type="AlphaFoldDB" id="A0A438I4F1"/>
<reference evidence="3 4" key="1">
    <citation type="journal article" date="2018" name="PLoS Genet.">
        <title>Population sequencing reveals clonal diversity and ancestral inbreeding in the grapevine cultivar Chardonnay.</title>
        <authorList>
            <person name="Roach M.J."/>
            <person name="Johnson D.L."/>
            <person name="Bohlmann J."/>
            <person name="van Vuuren H.J."/>
            <person name="Jones S.J."/>
            <person name="Pretorius I.S."/>
            <person name="Schmidt S.A."/>
            <person name="Borneman A.R."/>
        </authorList>
    </citation>
    <scope>NUCLEOTIDE SEQUENCE [LARGE SCALE GENOMIC DNA]</scope>
    <source>
        <strain evidence="4">cv. Chardonnay</strain>
        <tissue evidence="3">Leaf</tissue>
    </source>
</reference>
<dbReference type="Pfam" id="PF13961">
    <property type="entry name" value="DUF4219"/>
    <property type="match status" value="1"/>
</dbReference>
<proteinExistence type="predicted"/>
<protein>
    <recommendedName>
        <fullName evidence="5">DUF4219 domain-containing protein</fullName>
    </recommendedName>
</protein>
<comment type="caution">
    <text evidence="3">The sequence shown here is derived from an EMBL/GenBank/DDBJ whole genome shotgun (WGS) entry which is preliminary data.</text>
</comment>
<evidence type="ECO:0008006" key="5">
    <source>
        <dbReference type="Google" id="ProtNLM"/>
    </source>
</evidence>
<evidence type="ECO:0000259" key="1">
    <source>
        <dbReference type="Pfam" id="PF13961"/>
    </source>
</evidence>
<dbReference type="Pfam" id="PF13976">
    <property type="entry name" value="gag_pre-integrs"/>
    <property type="match status" value="1"/>
</dbReference>
<name>A0A438I4F1_VITVI</name>
<feature type="domain" description="GAG-pre-integrase" evidence="2">
    <location>
        <begin position="122"/>
        <end position="181"/>
    </location>
</feature>
<sequence>MEESSLIAAPSILDGDNYETWAIRMTVYLQELDVWEAVEENYEEYLKEEYKGNERIKYMKMMNLIREFEMKKMKESDAVKTMLIEQGFKVYFEDRNCIIKDVKGKEVFNIKMKGKSFALNLLEDEHAAVLQQDSTTMLWHRRLGHFHHDVVLYMKKNQIAEGLPELEKDLPISATCQYGKQTKLSFKKKNILESNPKIATGAY</sequence>
<dbReference type="InterPro" id="IPR025724">
    <property type="entry name" value="GAG-pre-integrase_dom"/>
</dbReference>
<dbReference type="Proteomes" id="UP000288805">
    <property type="component" value="Unassembled WGS sequence"/>
</dbReference>
<gene>
    <name evidence="3" type="ORF">CK203_024287</name>
</gene>
<accession>A0A438I4F1</accession>